<feature type="region of interest" description="Disordered" evidence="1">
    <location>
        <begin position="1"/>
        <end position="24"/>
    </location>
</feature>
<proteinExistence type="predicted"/>
<feature type="compositionally biased region" description="Polar residues" evidence="1">
    <location>
        <begin position="63"/>
        <end position="89"/>
    </location>
</feature>
<name>A0ABQ5A7N6_9ASTR</name>
<comment type="caution">
    <text evidence="2">The sequence shown here is derived from an EMBL/GenBank/DDBJ whole genome shotgun (WGS) entry which is preliminary data.</text>
</comment>
<gene>
    <name evidence="2" type="ORF">Tco_0804564</name>
</gene>
<feature type="region of interest" description="Disordered" evidence="1">
    <location>
        <begin position="63"/>
        <end position="120"/>
    </location>
</feature>
<organism evidence="2 3">
    <name type="scientific">Tanacetum coccineum</name>
    <dbReference type="NCBI Taxonomy" id="301880"/>
    <lineage>
        <taxon>Eukaryota</taxon>
        <taxon>Viridiplantae</taxon>
        <taxon>Streptophyta</taxon>
        <taxon>Embryophyta</taxon>
        <taxon>Tracheophyta</taxon>
        <taxon>Spermatophyta</taxon>
        <taxon>Magnoliopsida</taxon>
        <taxon>eudicotyledons</taxon>
        <taxon>Gunneridae</taxon>
        <taxon>Pentapetalae</taxon>
        <taxon>asterids</taxon>
        <taxon>campanulids</taxon>
        <taxon>Asterales</taxon>
        <taxon>Asteraceae</taxon>
        <taxon>Asteroideae</taxon>
        <taxon>Anthemideae</taxon>
        <taxon>Anthemidinae</taxon>
        <taxon>Tanacetum</taxon>
    </lineage>
</organism>
<dbReference type="EMBL" id="BQNB010011976">
    <property type="protein sequence ID" value="GJS97596.1"/>
    <property type="molecule type" value="Genomic_DNA"/>
</dbReference>
<evidence type="ECO:0000313" key="2">
    <source>
        <dbReference type="EMBL" id="GJS97596.1"/>
    </source>
</evidence>
<accession>A0ABQ5A7N6</accession>
<evidence type="ECO:0008006" key="4">
    <source>
        <dbReference type="Google" id="ProtNLM"/>
    </source>
</evidence>
<sequence>MTPGSISSVLVQNPSSSTPYVPPTKKDLDILFQPTFDEYFQPSLSVVSRVPPVVARILIDTTNTPSSTSIDQDAPSACTSPKTQETQSLVIHPEPSSEESSSRDVIPSNLHPANQPLKHLSKRTKNHPLDNVIGNPSRLVSTRRQLQTDAMWCYFDVFLTSVKPKNYKETLKESCWIEAKKFMNLNDYKYGS</sequence>
<keyword evidence="3" id="KW-1185">Reference proteome</keyword>
<dbReference type="Proteomes" id="UP001151760">
    <property type="component" value="Unassembled WGS sequence"/>
</dbReference>
<feature type="compositionally biased region" description="Polar residues" evidence="1">
    <location>
        <begin position="1"/>
        <end position="19"/>
    </location>
</feature>
<protein>
    <recommendedName>
        <fullName evidence="4">Integrase, catalytic region, zinc finger, CCHC-type, peptidase aspartic, catalytic</fullName>
    </recommendedName>
</protein>
<reference evidence="2" key="1">
    <citation type="journal article" date="2022" name="Int. J. Mol. Sci.">
        <title>Draft Genome of Tanacetum Coccineum: Genomic Comparison of Closely Related Tanacetum-Family Plants.</title>
        <authorList>
            <person name="Yamashiro T."/>
            <person name="Shiraishi A."/>
            <person name="Nakayama K."/>
            <person name="Satake H."/>
        </authorList>
    </citation>
    <scope>NUCLEOTIDE SEQUENCE</scope>
</reference>
<reference evidence="2" key="2">
    <citation type="submission" date="2022-01" db="EMBL/GenBank/DDBJ databases">
        <authorList>
            <person name="Yamashiro T."/>
            <person name="Shiraishi A."/>
            <person name="Satake H."/>
            <person name="Nakayama K."/>
        </authorList>
    </citation>
    <scope>NUCLEOTIDE SEQUENCE</scope>
</reference>
<evidence type="ECO:0000313" key="3">
    <source>
        <dbReference type="Proteomes" id="UP001151760"/>
    </source>
</evidence>
<evidence type="ECO:0000256" key="1">
    <source>
        <dbReference type="SAM" id="MobiDB-lite"/>
    </source>
</evidence>